<dbReference type="InterPro" id="IPR052543">
    <property type="entry name" value="HTH_Metal-responsive_Reg"/>
</dbReference>
<dbReference type="GO" id="GO:0003700">
    <property type="term" value="F:DNA-binding transcription factor activity"/>
    <property type="evidence" value="ECO:0007669"/>
    <property type="project" value="InterPro"/>
</dbReference>
<dbReference type="SUPFAM" id="SSF46785">
    <property type="entry name" value="Winged helix' DNA-binding domain"/>
    <property type="match status" value="1"/>
</dbReference>
<evidence type="ECO:0000313" key="2">
    <source>
        <dbReference type="EMBL" id="NHN54194.1"/>
    </source>
</evidence>
<dbReference type="AlphaFoldDB" id="A0A967AWE8"/>
<dbReference type="CDD" id="cd00090">
    <property type="entry name" value="HTH_ARSR"/>
    <property type="match status" value="1"/>
</dbReference>
<dbReference type="InterPro" id="IPR036388">
    <property type="entry name" value="WH-like_DNA-bd_sf"/>
</dbReference>
<dbReference type="GO" id="GO:0003677">
    <property type="term" value="F:DNA binding"/>
    <property type="evidence" value="ECO:0007669"/>
    <property type="project" value="TreeGrafter"/>
</dbReference>
<gene>
    <name evidence="2" type="ORF">G9U51_00150</name>
</gene>
<dbReference type="RefSeq" id="WP_166191456.1">
    <property type="nucleotide sequence ID" value="NZ_JAAOIV010000001.1"/>
</dbReference>
<proteinExistence type="predicted"/>
<dbReference type="Proteomes" id="UP000744769">
    <property type="component" value="Unassembled WGS sequence"/>
</dbReference>
<dbReference type="InterPro" id="IPR036390">
    <property type="entry name" value="WH_DNA-bd_sf"/>
</dbReference>
<dbReference type="GO" id="GO:0010288">
    <property type="term" value="P:response to lead ion"/>
    <property type="evidence" value="ECO:0007669"/>
    <property type="project" value="TreeGrafter"/>
</dbReference>
<dbReference type="GO" id="GO:0032791">
    <property type="term" value="F:lead ion binding"/>
    <property type="evidence" value="ECO:0007669"/>
    <property type="project" value="TreeGrafter"/>
</dbReference>
<dbReference type="EMBL" id="JAAOIV010000001">
    <property type="protein sequence ID" value="NHN54194.1"/>
    <property type="molecule type" value="Genomic_DNA"/>
</dbReference>
<name>A0A967AWE8_9MICO</name>
<organism evidence="2 3">
    <name type="scientific">Metallococcus carri</name>
    <dbReference type="NCBI Taxonomy" id="1656884"/>
    <lineage>
        <taxon>Bacteria</taxon>
        <taxon>Bacillati</taxon>
        <taxon>Actinomycetota</taxon>
        <taxon>Actinomycetes</taxon>
        <taxon>Micrococcales</taxon>
        <taxon>Dermacoccaceae</taxon>
        <taxon>Metallococcus</taxon>
    </lineage>
</organism>
<accession>A0A967AWE8</accession>
<dbReference type="PANTHER" id="PTHR39168:SF1">
    <property type="entry name" value="TRANSCRIPTIONAL REGULATORY PROTEIN"/>
    <property type="match status" value="1"/>
</dbReference>
<dbReference type="PANTHER" id="PTHR39168">
    <property type="entry name" value="TRANSCRIPTIONAL REGULATOR-RELATED"/>
    <property type="match status" value="1"/>
</dbReference>
<sequence>MWDAQVASVAALFADRARARMLVALIDGRSLPASRLAAEAGVTPATASSHLGRLVEAHLLAVESSGRHRFYRLADERAARVIEDLAAMTDLPPITSLRDGTRANRLRTARSCYDHIAGRLGVAIMRALVADGVLVPVGHAGIARRPADPLSAPLPDRPYALGSKAADGLAAWGVDLRSVEAAGRPTLRFCMDWTEQCHHLGGGLGAALLTSARGAGWLVDGPRRRELVVTDAGREFFDRVAAQPDSAASGS</sequence>
<dbReference type="GO" id="GO:0097063">
    <property type="term" value="F:cadmium ion sensor activity"/>
    <property type="evidence" value="ECO:0007669"/>
    <property type="project" value="TreeGrafter"/>
</dbReference>
<evidence type="ECO:0000259" key="1">
    <source>
        <dbReference type="PROSITE" id="PS50987"/>
    </source>
</evidence>
<protein>
    <submittedName>
        <fullName evidence="2">Winged helix-turn-helix transcriptional regulator</fullName>
    </submittedName>
</protein>
<reference evidence="2" key="1">
    <citation type="submission" date="2020-03" db="EMBL/GenBank/DDBJ databases">
        <title>Draft sequencing of Calidifontibacter sp. DB0510.</title>
        <authorList>
            <person name="Kim D.-U."/>
        </authorList>
    </citation>
    <scope>NUCLEOTIDE SEQUENCE</scope>
    <source>
        <strain evidence="2">DB0510</strain>
    </source>
</reference>
<dbReference type="SMART" id="SM00418">
    <property type="entry name" value="HTH_ARSR"/>
    <property type="match status" value="1"/>
</dbReference>
<dbReference type="PROSITE" id="PS50987">
    <property type="entry name" value="HTH_ARSR_2"/>
    <property type="match status" value="1"/>
</dbReference>
<keyword evidence="3" id="KW-1185">Reference proteome</keyword>
<dbReference type="InterPro" id="IPR011991">
    <property type="entry name" value="ArsR-like_HTH"/>
</dbReference>
<dbReference type="Pfam" id="PF12840">
    <property type="entry name" value="HTH_20"/>
    <property type="match status" value="1"/>
</dbReference>
<feature type="domain" description="HTH arsR-type" evidence="1">
    <location>
        <begin position="1"/>
        <end position="93"/>
    </location>
</feature>
<comment type="caution">
    <text evidence="2">The sequence shown here is derived from an EMBL/GenBank/DDBJ whole genome shotgun (WGS) entry which is preliminary data.</text>
</comment>
<dbReference type="InterPro" id="IPR001845">
    <property type="entry name" value="HTH_ArsR_DNA-bd_dom"/>
</dbReference>
<dbReference type="GO" id="GO:0046686">
    <property type="term" value="P:response to cadmium ion"/>
    <property type="evidence" value="ECO:0007669"/>
    <property type="project" value="TreeGrafter"/>
</dbReference>
<evidence type="ECO:0000313" key="3">
    <source>
        <dbReference type="Proteomes" id="UP000744769"/>
    </source>
</evidence>
<dbReference type="Gene3D" id="1.10.10.10">
    <property type="entry name" value="Winged helix-like DNA-binding domain superfamily/Winged helix DNA-binding domain"/>
    <property type="match status" value="1"/>
</dbReference>